<proteinExistence type="predicted"/>
<sequence>MLDFVRHGSLTDENIDTLKSCVFKVSIQKKYKDLESEGTNLPTCLFSKVDACQKVNELMLESLETEKIESAYVVDESDSTAKFDKKKIKETKGSTKQNSWFRNCIVFSSRL</sequence>
<dbReference type="AlphaFoldDB" id="A0A1X7TP56"/>
<dbReference type="InParanoid" id="A0A1X7TP56"/>
<organism evidence="1">
    <name type="scientific">Amphimedon queenslandica</name>
    <name type="common">Sponge</name>
    <dbReference type="NCBI Taxonomy" id="400682"/>
    <lineage>
        <taxon>Eukaryota</taxon>
        <taxon>Metazoa</taxon>
        <taxon>Porifera</taxon>
        <taxon>Demospongiae</taxon>
        <taxon>Heteroscleromorpha</taxon>
        <taxon>Haplosclerida</taxon>
        <taxon>Niphatidae</taxon>
        <taxon>Amphimedon</taxon>
    </lineage>
</organism>
<accession>A0A1X7TP56</accession>
<name>A0A1X7TP56_AMPQE</name>
<protein>
    <submittedName>
        <fullName evidence="1">Uncharacterized protein</fullName>
    </submittedName>
</protein>
<reference evidence="1" key="1">
    <citation type="submission" date="2017-05" db="UniProtKB">
        <authorList>
            <consortium name="EnsemblMetazoa"/>
        </authorList>
    </citation>
    <scope>IDENTIFICATION</scope>
</reference>
<dbReference type="EnsemblMetazoa" id="Aqu2.1.16653_001">
    <property type="protein sequence ID" value="Aqu2.1.16653_001"/>
    <property type="gene ID" value="Aqu2.1.16653"/>
</dbReference>
<evidence type="ECO:0000313" key="1">
    <source>
        <dbReference type="EnsemblMetazoa" id="Aqu2.1.16653_001"/>
    </source>
</evidence>